<keyword evidence="10" id="KW-1185">Reference proteome</keyword>
<feature type="transmembrane region" description="Helical" evidence="7">
    <location>
        <begin position="134"/>
        <end position="156"/>
    </location>
</feature>
<dbReference type="PROSITE" id="PS50850">
    <property type="entry name" value="MFS"/>
    <property type="match status" value="1"/>
</dbReference>
<feature type="transmembrane region" description="Helical" evidence="7">
    <location>
        <begin position="295"/>
        <end position="320"/>
    </location>
</feature>
<evidence type="ECO:0000256" key="1">
    <source>
        <dbReference type="ARBA" id="ARBA00004651"/>
    </source>
</evidence>
<keyword evidence="3 7" id="KW-0812">Transmembrane</keyword>
<evidence type="ECO:0000256" key="5">
    <source>
        <dbReference type="ARBA" id="ARBA00023136"/>
    </source>
</evidence>
<dbReference type="Gene3D" id="1.20.1250.20">
    <property type="entry name" value="MFS general substrate transporter like domains"/>
    <property type="match status" value="2"/>
</dbReference>
<dbReference type="PANTHER" id="PTHR43124">
    <property type="entry name" value="PURINE EFFLUX PUMP PBUE"/>
    <property type="match status" value="1"/>
</dbReference>
<comment type="caution">
    <text evidence="9">The sequence shown here is derived from an EMBL/GenBank/DDBJ whole genome shotgun (WGS) entry which is preliminary data.</text>
</comment>
<protein>
    <submittedName>
        <fullName evidence="9">YbfB/YjiJ family MFS transporter</fullName>
    </submittedName>
</protein>
<dbReference type="EMBL" id="BAABDS010000052">
    <property type="protein sequence ID" value="GAA3722924.1"/>
    <property type="molecule type" value="Genomic_DNA"/>
</dbReference>
<accession>A0ABP7EQM2</accession>
<sequence length="437" mass="45448">MKTLSSTGFALFGAVLIAISFGLARFAFGLFVPPIRAELALTPSVIGIIGALPLISFLLATLVAPMAADRLGARNTAVLSAGFGVVGLALISRADNALSLGAGVFACGICTGLMMPALTAAMQALVARSLHGRVSAVMNAGTSIGVAVAVPAVLLMAGAWRFAYVSFAVLAGIGMVSAWFFIPSVSRITPTDAAPPPAVSALQWSRLFRLSLFAFLMGFISSAYWIFAPDLMATLGDLPSGATGWLWLAVGIAGLGGAVIADLADRNNPPITHALMLVMLSASLALLAASPGQLVLSAFSALVFGLAYMSLTGLYLMTGIRLLPGRLSMGPVLPFMAVALGQAAGSPVVGVLIHEFGYADAFATFAAVGILVSLLSPLYPRYLDPEPEHEEVEEIKDETGLQAAFDYQLQDEEGEPLTPVMEEDENLFPTENAEDKP</sequence>
<dbReference type="SUPFAM" id="SSF103473">
    <property type="entry name" value="MFS general substrate transporter"/>
    <property type="match status" value="1"/>
</dbReference>
<feature type="region of interest" description="Disordered" evidence="6">
    <location>
        <begin position="412"/>
        <end position="437"/>
    </location>
</feature>
<keyword evidence="5 7" id="KW-0472">Membrane</keyword>
<feature type="transmembrane region" description="Helical" evidence="7">
    <location>
        <begin position="44"/>
        <end position="64"/>
    </location>
</feature>
<dbReference type="InterPro" id="IPR050189">
    <property type="entry name" value="MFS_Efflux_Transporters"/>
</dbReference>
<evidence type="ECO:0000256" key="2">
    <source>
        <dbReference type="ARBA" id="ARBA00022475"/>
    </source>
</evidence>
<dbReference type="Proteomes" id="UP001501479">
    <property type="component" value="Unassembled WGS sequence"/>
</dbReference>
<evidence type="ECO:0000256" key="7">
    <source>
        <dbReference type="SAM" id="Phobius"/>
    </source>
</evidence>
<evidence type="ECO:0000259" key="8">
    <source>
        <dbReference type="PROSITE" id="PS50850"/>
    </source>
</evidence>
<feature type="transmembrane region" description="Helical" evidence="7">
    <location>
        <begin position="332"/>
        <end position="353"/>
    </location>
</feature>
<feature type="transmembrane region" description="Helical" evidence="7">
    <location>
        <begin position="162"/>
        <end position="182"/>
    </location>
</feature>
<feature type="transmembrane region" description="Helical" evidence="7">
    <location>
        <begin position="359"/>
        <end position="379"/>
    </location>
</feature>
<reference evidence="10" key="1">
    <citation type="journal article" date="2019" name="Int. J. Syst. Evol. Microbiol.">
        <title>The Global Catalogue of Microorganisms (GCM) 10K type strain sequencing project: providing services to taxonomists for standard genome sequencing and annotation.</title>
        <authorList>
            <consortium name="The Broad Institute Genomics Platform"/>
            <consortium name="The Broad Institute Genome Sequencing Center for Infectious Disease"/>
            <person name="Wu L."/>
            <person name="Ma J."/>
        </authorList>
    </citation>
    <scope>NUCLEOTIDE SEQUENCE [LARGE SCALE GENOMIC DNA]</scope>
    <source>
        <strain evidence="10">JCM 17329</strain>
    </source>
</reference>
<evidence type="ECO:0000313" key="10">
    <source>
        <dbReference type="Proteomes" id="UP001501479"/>
    </source>
</evidence>
<feature type="transmembrane region" description="Helical" evidence="7">
    <location>
        <begin position="271"/>
        <end position="289"/>
    </location>
</feature>
<evidence type="ECO:0000313" key="9">
    <source>
        <dbReference type="EMBL" id="GAA3722924.1"/>
    </source>
</evidence>
<dbReference type="InterPro" id="IPR011701">
    <property type="entry name" value="MFS"/>
</dbReference>
<comment type="subcellular location">
    <subcellularLocation>
        <location evidence="1">Cell membrane</location>
        <topology evidence="1">Multi-pass membrane protein</topology>
    </subcellularLocation>
</comment>
<evidence type="ECO:0000256" key="6">
    <source>
        <dbReference type="SAM" id="MobiDB-lite"/>
    </source>
</evidence>
<dbReference type="InterPro" id="IPR020846">
    <property type="entry name" value="MFS_dom"/>
</dbReference>
<proteinExistence type="predicted"/>
<feature type="transmembrane region" description="Helical" evidence="7">
    <location>
        <begin position="207"/>
        <end position="226"/>
    </location>
</feature>
<dbReference type="Pfam" id="PF07690">
    <property type="entry name" value="MFS_1"/>
    <property type="match status" value="1"/>
</dbReference>
<organism evidence="9 10">
    <name type="scientific">Oceanisphaera sediminis</name>
    <dbReference type="NCBI Taxonomy" id="981381"/>
    <lineage>
        <taxon>Bacteria</taxon>
        <taxon>Pseudomonadati</taxon>
        <taxon>Pseudomonadota</taxon>
        <taxon>Gammaproteobacteria</taxon>
        <taxon>Aeromonadales</taxon>
        <taxon>Aeromonadaceae</taxon>
        <taxon>Oceanisphaera</taxon>
    </lineage>
</organism>
<evidence type="ECO:0000256" key="4">
    <source>
        <dbReference type="ARBA" id="ARBA00022989"/>
    </source>
</evidence>
<feature type="compositionally biased region" description="Acidic residues" evidence="6">
    <location>
        <begin position="412"/>
        <end position="426"/>
    </location>
</feature>
<feature type="transmembrane region" description="Helical" evidence="7">
    <location>
        <begin position="9"/>
        <end position="32"/>
    </location>
</feature>
<feature type="transmembrane region" description="Helical" evidence="7">
    <location>
        <begin position="246"/>
        <end position="264"/>
    </location>
</feature>
<feature type="transmembrane region" description="Helical" evidence="7">
    <location>
        <begin position="100"/>
        <end position="122"/>
    </location>
</feature>
<feature type="domain" description="Major facilitator superfamily (MFS) profile" evidence="8">
    <location>
        <begin position="6"/>
        <end position="384"/>
    </location>
</feature>
<dbReference type="PANTHER" id="PTHR43124:SF3">
    <property type="entry name" value="CHLORAMPHENICOL EFFLUX PUMP RV0191"/>
    <property type="match status" value="1"/>
</dbReference>
<feature type="transmembrane region" description="Helical" evidence="7">
    <location>
        <begin position="76"/>
        <end position="94"/>
    </location>
</feature>
<name>A0ABP7EQM2_9GAMM</name>
<evidence type="ECO:0000256" key="3">
    <source>
        <dbReference type="ARBA" id="ARBA00022692"/>
    </source>
</evidence>
<dbReference type="InterPro" id="IPR036259">
    <property type="entry name" value="MFS_trans_sf"/>
</dbReference>
<keyword evidence="4 7" id="KW-1133">Transmembrane helix</keyword>
<keyword evidence="2" id="KW-1003">Cell membrane</keyword>
<gene>
    <name evidence="9" type="ORF">GCM10022421_34600</name>
</gene>
<dbReference type="RefSeq" id="WP_344966033.1">
    <property type="nucleotide sequence ID" value="NZ_BAABDS010000052.1"/>
</dbReference>